<proteinExistence type="predicted"/>
<protein>
    <submittedName>
        <fullName evidence="2">Uncharacterized protein</fullName>
    </submittedName>
</protein>
<feature type="region of interest" description="Disordered" evidence="1">
    <location>
        <begin position="22"/>
        <end position="49"/>
    </location>
</feature>
<feature type="non-terminal residue" evidence="2">
    <location>
        <position position="139"/>
    </location>
</feature>
<evidence type="ECO:0000313" key="2">
    <source>
        <dbReference type="EMBL" id="MDV6376639.1"/>
    </source>
</evidence>
<evidence type="ECO:0000313" key="3">
    <source>
        <dbReference type="Proteomes" id="UP001276150"/>
    </source>
</evidence>
<organism evidence="2 3">
    <name type="scientific">Deinococcus arenicola</name>
    <dbReference type="NCBI Taxonomy" id="2994950"/>
    <lineage>
        <taxon>Bacteria</taxon>
        <taxon>Thermotogati</taxon>
        <taxon>Deinococcota</taxon>
        <taxon>Deinococci</taxon>
        <taxon>Deinococcales</taxon>
        <taxon>Deinococcaceae</taxon>
        <taxon>Deinococcus</taxon>
    </lineage>
</organism>
<accession>A0ABU4DY48</accession>
<keyword evidence="3" id="KW-1185">Reference proteome</keyword>
<name>A0ABU4DY48_9DEIO</name>
<comment type="caution">
    <text evidence="2">The sequence shown here is derived from an EMBL/GenBank/DDBJ whole genome shotgun (WGS) entry which is preliminary data.</text>
</comment>
<gene>
    <name evidence="2" type="ORF">ORD21_18790</name>
</gene>
<dbReference type="Proteomes" id="UP001276150">
    <property type="component" value="Unassembled WGS sequence"/>
</dbReference>
<dbReference type="RefSeq" id="WP_317641993.1">
    <property type="nucleotide sequence ID" value="NZ_JAPMIV010000096.1"/>
</dbReference>
<dbReference type="EMBL" id="JAPMIV010000096">
    <property type="protein sequence ID" value="MDV6376639.1"/>
    <property type="molecule type" value="Genomic_DNA"/>
</dbReference>
<reference evidence="2 3" key="1">
    <citation type="submission" date="2022-11" db="EMBL/GenBank/DDBJ databases">
        <title>Deinococcus ZS9-10, Low Temperature and Draught-tolerating, UV-resistant Bacteria from Continental Antarctica.</title>
        <authorList>
            <person name="Cheng L."/>
        </authorList>
    </citation>
    <scope>NUCLEOTIDE SEQUENCE [LARGE SCALE GENOMIC DNA]</scope>
    <source>
        <strain evidence="2 3">ZS9-10</strain>
    </source>
</reference>
<evidence type="ECO:0000256" key="1">
    <source>
        <dbReference type="SAM" id="MobiDB-lite"/>
    </source>
</evidence>
<sequence>MTSSLTTARFSVGVTAFSQSPLSWHQSPDAAGRQSVAGGRFPSPADEAAKPHTGAVLAKTPFGFVGVGIAIFLLPGVVGRGAAPKVAAEVFDRPLAFFAVLQEFNDLVFRERSDFHDWASLSSLGLGPSLSLYFISSSS</sequence>